<sequence length="193" mass="21156">MALSDVALCARALVMIGVSPIASFAEETVEAEVAAMLYPALRDGMLAAYPWQFAARGKWLSRLALADDANDVPGEGERQFALPGDFIRLLSLESGAGPLPEFELRKGGIVCAADRVFLHYVGRMPEASLPVWFDMALMARLAAEFCLPLTESGSRAEYLQRRADTLFHQARLADAQQSTPRRIEDFPLLEARG</sequence>
<dbReference type="EMBL" id="JFKA01000002">
    <property type="protein sequence ID" value="OSQ39794.1"/>
    <property type="molecule type" value="Genomic_DNA"/>
</dbReference>
<proteinExistence type="predicted"/>
<dbReference type="STRING" id="1293891.TMES_07610"/>
<dbReference type="OrthoDB" id="7278537at2"/>
<dbReference type="AlphaFoldDB" id="A0A1Y2L3J5"/>
<accession>A0A1Y2L3J5</accession>
<protein>
    <submittedName>
        <fullName evidence="1">Uncharacterized protein</fullName>
    </submittedName>
</protein>
<dbReference type="Proteomes" id="UP000193391">
    <property type="component" value="Unassembled WGS sequence"/>
</dbReference>
<evidence type="ECO:0000313" key="1">
    <source>
        <dbReference type="EMBL" id="OSQ39794.1"/>
    </source>
</evidence>
<keyword evidence="2" id="KW-1185">Reference proteome</keyword>
<name>A0A1Y2L3J5_9PROT</name>
<organism evidence="1 2">
    <name type="scientific">Thalassospira mesophila</name>
    <dbReference type="NCBI Taxonomy" id="1293891"/>
    <lineage>
        <taxon>Bacteria</taxon>
        <taxon>Pseudomonadati</taxon>
        <taxon>Pseudomonadota</taxon>
        <taxon>Alphaproteobacteria</taxon>
        <taxon>Rhodospirillales</taxon>
        <taxon>Thalassospiraceae</taxon>
        <taxon>Thalassospira</taxon>
    </lineage>
</organism>
<reference evidence="1 2" key="1">
    <citation type="submission" date="2014-03" db="EMBL/GenBank/DDBJ databases">
        <title>The draft genome sequence of Thalassospira mesophila JCM 18969.</title>
        <authorList>
            <person name="Lai Q."/>
            <person name="Shao Z."/>
        </authorList>
    </citation>
    <scope>NUCLEOTIDE SEQUENCE [LARGE SCALE GENOMIC DNA]</scope>
    <source>
        <strain evidence="1 2">JCM 18969</strain>
    </source>
</reference>
<gene>
    <name evidence="1" type="ORF">TMES_07610</name>
</gene>
<comment type="caution">
    <text evidence="1">The sequence shown here is derived from an EMBL/GenBank/DDBJ whole genome shotgun (WGS) entry which is preliminary data.</text>
</comment>
<dbReference type="RefSeq" id="WP_085581036.1">
    <property type="nucleotide sequence ID" value="NZ_JFKA01000002.1"/>
</dbReference>
<evidence type="ECO:0000313" key="2">
    <source>
        <dbReference type="Proteomes" id="UP000193391"/>
    </source>
</evidence>